<dbReference type="InterPro" id="IPR011965">
    <property type="entry name" value="PaaX_trns_reg"/>
</dbReference>
<accession>A0ABS9DZF7</accession>
<evidence type="ECO:0000259" key="2">
    <source>
        <dbReference type="Pfam" id="PF08223"/>
    </source>
</evidence>
<sequence length="285" mass="31005">MNAHVAAILARLQEQPSHTGSLIVTLFGDAILPRGGAVALSTIIELCAAIGIGSGVVRTAVSRLAADGWLVATRQSRASFYRIGPARSGEFIRAARHIFGPARRQGVHRLTIVLSEPGEAREAARDRLAKLGFVAWQGVMLAPERPLPPSLAAGVTALTATATPEALQRLAAKAWRLEVLGERYQSFIEAFESLARQTRRLDARDALIARTLLIHDYRRIILRDPRLPGAFLPEQWQGHAARGLCGALYADLLAPAENWLDRNARTETGDLPPPDPSLWKRFANG</sequence>
<gene>
    <name evidence="3" type="ORF">L2A60_08980</name>
</gene>
<dbReference type="Pfam" id="PF08223">
    <property type="entry name" value="PaaX_C"/>
    <property type="match status" value="1"/>
</dbReference>
<dbReference type="PANTHER" id="PTHR30319">
    <property type="entry name" value="PHENYLACETIC ACID REGULATOR-RELATED TRANSCRIPTIONAL REPRESSOR"/>
    <property type="match status" value="1"/>
</dbReference>
<feature type="domain" description="Transcriptional repressor PaaX-like N-terminal" evidence="1">
    <location>
        <begin position="19"/>
        <end position="83"/>
    </location>
</feature>
<dbReference type="RefSeq" id="WP_235704047.1">
    <property type="nucleotide sequence ID" value="NZ_JAKGBZ010000014.1"/>
</dbReference>
<evidence type="ECO:0000313" key="3">
    <source>
        <dbReference type="EMBL" id="MCF3946812.1"/>
    </source>
</evidence>
<evidence type="ECO:0000259" key="1">
    <source>
        <dbReference type="Pfam" id="PF07848"/>
    </source>
</evidence>
<dbReference type="Pfam" id="PF07848">
    <property type="entry name" value="PaaX"/>
    <property type="match status" value="1"/>
</dbReference>
<dbReference type="InterPro" id="IPR013225">
    <property type="entry name" value="PaaX_C"/>
</dbReference>
<organism evidence="3 4">
    <name type="scientific">Acidiphilium iwatense</name>
    <dbReference type="NCBI Taxonomy" id="768198"/>
    <lineage>
        <taxon>Bacteria</taxon>
        <taxon>Pseudomonadati</taxon>
        <taxon>Pseudomonadota</taxon>
        <taxon>Alphaproteobacteria</taxon>
        <taxon>Acetobacterales</taxon>
        <taxon>Acidocellaceae</taxon>
        <taxon>Acidiphilium</taxon>
    </lineage>
</organism>
<evidence type="ECO:0000313" key="4">
    <source>
        <dbReference type="Proteomes" id="UP001521209"/>
    </source>
</evidence>
<feature type="domain" description="Transcriptional repressor PaaX-like C-terminal" evidence="2">
    <location>
        <begin position="175"/>
        <end position="261"/>
    </location>
</feature>
<proteinExistence type="predicted"/>
<dbReference type="PIRSF" id="PIRSF020623">
    <property type="entry name" value="PaaX"/>
    <property type="match status" value="1"/>
</dbReference>
<dbReference type="InterPro" id="IPR036388">
    <property type="entry name" value="WH-like_DNA-bd_sf"/>
</dbReference>
<protein>
    <submittedName>
        <fullName evidence="3">PaaX family transcriptional regulator</fullName>
    </submittedName>
</protein>
<dbReference type="PANTHER" id="PTHR30319:SF1">
    <property type="entry name" value="TRANSCRIPTIONAL REPRESSOR PAAX"/>
    <property type="match status" value="1"/>
</dbReference>
<dbReference type="InterPro" id="IPR012906">
    <property type="entry name" value="PaaX-like_N"/>
</dbReference>
<name>A0ABS9DZF7_9PROT</name>
<reference evidence="3 4" key="1">
    <citation type="submission" date="2022-01" db="EMBL/GenBank/DDBJ databases">
        <authorList>
            <person name="Won M."/>
            <person name="Kim S.-J."/>
            <person name="Kwon S.-W."/>
        </authorList>
    </citation>
    <scope>NUCLEOTIDE SEQUENCE [LARGE SCALE GENOMIC DNA]</scope>
    <source>
        <strain evidence="3 4">KCTC 23505</strain>
    </source>
</reference>
<keyword evidence="4" id="KW-1185">Reference proteome</keyword>
<dbReference type="Proteomes" id="UP001521209">
    <property type="component" value="Unassembled WGS sequence"/>
</dbReference>
<comment type="caution">
    <text evidence="3">The sequence shown here is derived from an EMBL/GenBank/DDBJ whole genome shotgun (WGS) entry which is preliminary data.</text>
</comment>
<dbReference type="Gene3D" id="1.10.10.10">
    <property type="entry name" value="Winged helix-like DNA-binding domain superfamily/Winged helix DNA-binding domain"/>
    <property type="match status" value="1"/>
</dbReference>
<dbReference type="Gene3D" id="1.20.58.1460">
    <property type="match status" value="1"/>
</dbReference>
<dbReference type="EMBL" id="JAKGBZ010000014">
    <property type="protein sequence ID" value="MCF3946812.1"/>
    <property type="molecule type" value="Genomic_DNA"/>
</dbReference>